<organism evidence="4 5">
    <name type="scientific">Prorocentrum cordatum</name>
    <dbReference type="NCBI Taxonomy" id="2364126"/>
    <lineage>
        <taxon>Eukaryota</taxon>
        <taxon>Sar</taxon>
        <taxon>Alveolata</taxon>
        <taxon>Dinophyceae</taxon>
        <taxon>Prorocentrales</taxon>
        <taxon>Prorocentraceae</taxon>
        <taxon>Prorocentrum</taxon>
    </lineage>
</organism>
<evidence type="ECO:0000256" key="2">
    <source>
        <dbReference type="SAM" id="MobiDB-lite"/>
    </source>
</evidence>
<gene>
    <name evidence="4" type="ORF">PCOR1329_LOCUS62161</name>
</gene>
<feature type="coiled-coil region" evidence="1">
    <location>
        <begin position="1241"/>
        <end position="1275"/>
    </location>
</feature>
<feature type="compositionally biased region" description="Basic and acidic residues" evidence="2">
    <location>
        <begin position="210"/>
        <end position="222"/>
    </location>
</feature>
<feature type="compositionally biased region" description="Basic and acidic residues" evidence="2">
    <location>
        <begin position="1051"/>
        <end position="1132"/>
    </location>
</feature>
<keyword evidence="1" id="KW-0175">Coiled coil</keyword>
<sequence length="1942" mass="218727">MYAATHKVSDLQVSTATCTLPRTFVQRLDEACAHGGADDTSNSSEDEEDGGKAERVSKRGRVHEGVPLGANEAAREAVERDMLTQAGRERKRVDRLRVEQLTPAEIAEGAKQIYQALDGKYVDINNRKQKVNGDMTKVRHVPTLGKAAHKLLTHIEHTSRRLSGTQEARRVMRFETNALRVRYGVPIFVTFSPDEGHNLLMVRLSRTRRQDPVHKAADDEAQSRLAGGRGWPRVAPDMEGLQMDLPMAAGEAEVPPWNERRRILARDPMASVDGFRILVRPDLPQQKLAWLQRHDKESGDLYGFLPIAEGMPVALTDHIDRSEDKNLLRGRVGRVQSWVCDGDAVNDRVTRGGESILKKTPKVIFVLFDEGEDGNGGRKPCQWTIEGLKAPGLYPVIPQKKDMLIFRPFDIAPYQKKDERKGPDLLLRTLRGEELDWEAIEREFMPSGRCAVCGCTKYKNMYPTVGQWSRADGLRVCSVCLEDKKRAGTPWQCMECGLWKCQEAFHASQHHPSKLTTRRCVDCPERRSCRVCEDRKYEQAFAAFQWDKAGNARCKGGMCLECEELKKHLTCSRCGQQKLPVEFAKAEQVNDEPTCKACKKSQREVEKDRAEEATERVCSNCGIPQRRTEFSEYMLKNAPTASMQCRECVNAAAAERDQAARKDIKTCVVCEKAQRQDCFSDWMWNGVADLHRKCKRCVAAPKKDMKTCAVCEKAQRQDCFSDWMWNGVADLHRKCKRCVAAPKKDMKTCAVCEKAHRQDWFSDWMWNGVADLHRKCKQCVAAGRKEVRTCVAREKAQQKDCFSEKMWDGRAEQHRKCKRCIDDAKLQRGKWKCVECKGAFGRDEYSSWLAGRTTQKEPKTKAKAKGKGKDGKDDKDAKEAKEAKEGNDSKDKGKEKGKDKEKDKDKGKDKEAEKEKDKGKAKGKDKEERGKGKEKGKEKEKEKEERGKGKGKDKEERGKGKDKDKGHDRGKNKEAYESSRYDDSNDGWWSWDRGGRWRWVSGKYHWGGSWSSWSHSWDWDKSWDAAEERPPLRVKKERSAAENTEVAQVPEKPDRRERVERGQKPERPEKVEPVKPEKPEKGSRAEKPEKAAKPEKPETAARVEKPEMPERPEKAAKPEKPEKPERAPKPERRFPFLCCRASQSPWGFPTLQRSPRHVAANAVAEQFGELRSELESLVGSTVGATVQSSNKSILDTLESLRVQITAQPKEVDQQIMATVRPHIDSIHRGLQSKIDSLGSHVNTLSIDVEKHTADIANLRKQMEELRGELMVAKRTEKAPTAPPSFDRVEDPSIVVAMATKMVGIESVRASLSPFLAELGLDASSYTIKSTGPMPSRRYLVSFNGSVGLASKYVNKVLSNLRQNNDWRIFEADVSGSTPARLHLGPDKNPKQIKTEMALRKLRTAMAGKFDGRWVVDRERGVLRCGWTHILKLSAQPDDQPFDILYNDEGLSEVGIAKHEVRELVQSTIALPPPPQWALLQYQGAQAIPKLRYLQQIHLQSTLLAMQEVHADRVQLEQFVLQEHFKEMLKEAAREVRDMLFTLKAESDETAIIVARSVDGIPYAAWNASDCCVDVLCNTLDWVLGGGTLFDAASVTLQAFLPKGSEEEDEASGGCTRSADKIRVLGLRNTDLKIMTSVVNRSLRKVVEEVVPCSQRGFVVGRNFVDNVIELDGIGRLAAAHPCSDLCDPLLISFDYGQAFPSLSQEYLLMLMNKLGLPGPLRWFLSWLYLAIQGVVAHAGQLIPIYWLRSGIIQGCGLSGSLYALGTAPFLCALEDTLETPGYGIARACADDIGAVVYEARHLNVLYDVMVVTECLTGLKLKPLKCKIVPLKGEFTESLQLHTMSLVERLVPAWRAFEVASHVLYLGLLLGPAVTVDMQWLAPLQKLKLRARREAAYPAEITDRCVRAIAQELQVTDRMKGCIPINREIPMTVMEWPLVVECR</sequence>
<feature type="region of interest" description="Disordered" evidence="2">
    <location>
        <begin position="35"/>
        <end position="69"/>
    </location>
</feature>
<reference evidence="4" key="1">
    <citation type="submission" date="2023-10" db="EMBL/GenBank/DDBJ databases">
        <authorList>
            <person name="Chen Y."/>
            <person name="Shah S."/>
            <person name="Dougan E. K."/>
            <person name="Thang M."/>
            <person name="Chan C."/>
        </authorList>
    </citation>
    <scope>NUCLEOTIDE SEQUENCE [LARGE SCALE GENOMIC DNA]</scope>
</reference>
<evidence type="ECO:0000256" key="1">
    <source>
        <dbReference type="SAM" id="Coils"/>
    </source>
</evidence>
<proteinExistence type="predicted"/>
<feature type="region of interest" description="Disordered" evidence="2">
    <location>
        <begin position="210"/>
        <end position="231"/>
    </location>
</feature>
<comment type="caution">
    <text evidence="4">The sequence shown here is derived from an EMBL/GenBank/DDBJ whole genome shotgun (WGS) entry which is preliminary data.</text>
</comment>
<evidence type="ECO:0000313" key="4">
    <source>
        <dbReference type="EMBL" id="CAK0878368.1"/>
    </source>
</evidence>
<protein>
    <recommendedName>
        <fullName evidence="3">Reverse transcriptase domain-containing protein</fullName>
    </recommendedName>
</protein>
<keyword evidence="5" id="KW-1185">Reference proteome</keyword>
<feature type="domain" description="Reverse transcriptase" evidence="3">
    <location>
        <begin position="1618"/>
        <end position="1829"/>
    </location>
</feature>
<dbReference type="InterPro" id="IPR000477">
    <property type="entry name" value="RT_dom"/>
</dbReference>
<evidence type="ECO:0000259" key="3">
    <source>
        <dbReference type="Pfam" id="PF00078"/>
    </source>
</evidence>
<evidence type="ECO:0000313" key="5">
    <source>
        <dbReference type="Proteomes" id="UP001189429"/>
    </source>
</evidence>
<dbReference type="Pfam" id="PF00078">
    <property type="entry name" value="RVT_1"/>
    <property type="match status" value="1"/>
</dbReference>
<feature type="region of interest" description="Disordered" evidence="2">
    <location>
        <begin position="1027"/>
        <end position="1132"/>
    </location>
</feature>
<feature type="compositionally biased region" description="Basic and acidic residues" evidence="2">
    <location>
        <begin position="867"/>
        <end position="983"/>
    </location>
</feature>
<accession>A0ABN9VXI6</accession>
<feature type="region of interest" description="Disordered" evidence="2">
    <location>
        <begin position="851"/>
        <end position="994"/>
    </location>
</feature>
<dbReference type="EMBL" id="CAUYUJ010017839">
    <property type="protein sequence ID" value="CAK0878368.1"/>
    <property type="molecule type" value="Genomic_DNA"/>
</dbReference>
<dbReference type="Proteomes" id="UP001189429">
    <property type="component" value="Unassembled WGS sequence"/>
</dbReference>
<name>A0ABN9VXI6_9DINO</name>